<evidence type="ECO:0000313" key="9">
    <source>
        <dbReference type="EMBL" id="SBS75547.1"/>
    </source>
</evidence>
<accession>A0A1Y5PA87</accession>
<evidence type="ECO:0000256" key="6">
    <source>
        <dbReference type="ARBA" id="ARBA00023136"/>
    </source>
</evidence>
<feature type="transmembrane region" description="Helical" evidence="7">
    <location>
        <begin position="223"/>
        <end position="248"/>
    </location>
</feature>
<dbReference type="GO" id="GO:0005886">
    <property type="term" value="C:plasma membrane"/>
    <property type="evidence" value="ECO:0007669"/>
    <property type="project" value="UniProtKB-SubCell"/>
</dbReference>
<dbReference type="NCBIfam" id="TIGR00833">
    <property type="entry name" value="actII"/>
    <property type="match status" value="1"/>
</dbReference>
<gene>
    <name evidence="9" type="primary">mmpL</name>
    <name evidence="9" type="ORF">MHPYR_240007</name>
    <name evidence="10" type="ORF">MHPYR_260050</name>
</gene>
<dbReference type="PANTHER" id="PTHR33406">
    <property type="entry name" value="MEMBRANE PROTEIN MJ1562-RELATED"/>
    <property type="match status" value="1"/>
</dbReference>
<evidence type="ECO:0000256" key="5">
    <source>
        <dbReference type="ARBA" id="ARBA00022989"/>
    </source>
</evidence>
<evidence type="ECO:0000256" key="7">
    <source>
        <dbReference type="SAM" id="Phobius"/>
    </source>
</evidence>
<evidence type="ECO:0000313" key="10">
    <source>
        <dbReference type="EMBL" id="SBS75723.1"/>
    </source>
</evidence>
<feature type="transmembrane region" description="Helical" evidence="7">
    <location>
        <begin position="254"/>
        <end position="278"/>
    </location>
</feature>
<dbReference type="InterPro" id="IPR000731">
    <property type="entry name" value="SSD"/>
</dbReference>
<dbReference type="PROSITE" id="PS50156">
    <property type="entry name" value="SSD"/>
    <property type="match status" value="1"/>
</dbReference>
<comment type="subcellular location">
    <subcellularLocation>
        <location evidence="1">Cell membrane</location>
        <topology evidence="1">Multi-pass membrane protein</topology>
    </subcellularLocation>
</comment>
<comment type="similarity">
    <text evidence="2">Belongs to the resistance-nodulation-cell division (RND) (TC 2.A.6) family. MmpL subfamily.</text>
</comment>
<organism evidence="9">
    <name type="scientific">uncultured Mycobacterium sp</name>
    <dbReference type="NCBI Taxonomy" id="171292"/>
    <lineage>
        <taxon>Bacteria</taxon>
        <taxon>Bacillati</taxon>
        <taxon>Actinomycetota</taxon>
        <taxon>Actinomycetes</taxon>
        <taxon>Mycobacteriales</taxon>
        <taxon>Mycobacteriaceae</taxon>
        <taxon>Mycobacterium</taxon>
        <taxon>environmental samples</taxon>
    </lineage>
</organism>
<proteinExistence type="inferred from homology"/>
<dbReference type="AlphaFoldDB" id="A0A1Y5PA87"/>
<dbReference type="InterPro" id="IPR004869">
    <property type="entry name" value="MMPL_dom"/>
</dbReference>
<protein>
    <submittedName>
        <fullName evidence="9">Putative membrane protein mmpL4</fullName>
    </submittedName>
</protein>
<sequence>MSTELRAEPPPTKRPFIPRTIHRYSVVVILGWLALIGIVNFTIPPLAQVAAEHSVSMNATDAPSFKASERMYDDFKENASANVAVIVLEGQQILGEEAHRYYQSLLRQLQADTKHVQHIQDFWGDELTRGAAQSADGKAAYVQFTLAGKMGEPLGNESVMAVQHIVAQTPAPAGIKAYVTGPGAVVADMGNSGDRTVNTITMLSIAVVFITLLIVYRSFVTVILLLIVVGIELQVAREIVALLGHLGLIGLTTFAVNLLVALAIAAGTDYGIFFIGRYQEERQRGQDRFDSFYTTYRGVAPVVLGSGLTIAGAVLCLSFTRLPFFKVLGIPCAVGITVSVAVALTLFPAVLALGSRFRLFDPKRKLSTRSWRRIGTAIVRWPGPILVASLAISLVGLLTLPGFKPGYNDQNYLPRNIAATQGLDAAARHFPQAAMLSPEILLIEADHDLRNPADFLILNKVAKAVLAVPGISKVQAPTRPEGTPVQHSTIPYLLSMQQASQKQFMVFQNSRMDDLLKQGEMLGQTIGIMENMYSLMQQMVATMRSMTQTTHEMQEITNELRNHIADFEDFWRPIRNYFYWEPHCDGIPLCWSLRSIFETLDGVDGVTDKLGEMVKDLDQMNIIMPQLLAQFPEMLAIMKSMRTMLLTMHSTMSGVLGQMNDGTGSDPTAMAKAFDNAQNDDSFYAPPELFKNEDFKRIMKTFISPDGKAVRMFVSQKGDPASPEGMGRVDSIQNAAEEALKGTPLENSQVFLMGTAAMTKDLVVGSRYDLLIAVIAALCLIFIVMLLMTKSLIAALTIVGTVVMSLGASFGLSVLVWQHLLGQQIHWAVLVMSVIILLAVGSDYNLLLVARMKEELAAGLNTGIIRAMAGTGKVVTNAGLVFAFTMMTMIVSDLASIGQVGTTIGLGLLFDTLIVRAFMTPSIAALLGRWFWWPQQVRPRPASSMLRPTGPRPLVRALLQNQQL</sequence>
<feature type="transmembrane region" description="Helical" evidence="7">
    <location>
        <begin position="299"/>
        <end position="322"/>
    </location>
</feature>
<reference evidence="9" key="1">
    <citation type="submission" date="2016-03" db="EMBL/GenBank/DDBJ databases">
        <authorList>
            <person name="Ploux O."/>
        </authorList>
    </citation>
    <scope>NUCLEOTIDE SEQUENCE</scope>
    <source>
        <strain evidence="9">UC10</strain>
    </source>
</reference>
<feature type="transmembrane region" description="Helical" evidence="7">
    <location>
        <begin position="328"/>
        <end position="353"/>
    </location>
</feature>
<keyword evidence="4 7" id="KW-0812">Transmembrane</keyword>
<feature type="transmembrane region" description="Helical" evidence="7">
    <location>
        <begin position="795"/>
        <end position="819"/>
    </location>
</feature>
<dbReference type="FunFam" id="1.20.1640.10:FF:000020">
    <property type="entry name" value="Transmembrane transport protein MmpL10"/>
    <property type="match status" value="1"/>
</dbReference>
<dbReference type="InterPro" id="IPR050545">
    <property type="entry name" value="Mycobact_MmpL"/>
</dbReference>
<feature type="transmembrane region" description="Helical" evidence="7">
    <location>
        <begin position="374"/>
        <end position="400"/>
    </location>
</feature>
<evidence type="ECO:0000256" key="2">
    <source>
        <dbReference type="ARBA" id="ARBA00010157"/>
    </source>
</evidence>
<evidence type="ECO:0000259" key="8">
    <source>
        <dbReference type="PROSITE" id="PS50156"/>
    </source>
</evidence>
<feature type="transmembrane region" description="Helical" evidence="7">
    <location>
        <begin position="904"/>
        <end position="932"/>
    </location>
</feature>
<feature type="transmembrane region" description="Helical" evidence="7">
    <location>
        <begin position="874"/>
        <end position="892"/>
    </location>
</feature>
<dbReference type="SUPFAM" id="SSF82866">
    <property type="entry name" value="Multidrug efflux transporter AcrB transmembrane domain"/>
    <property type="match status" value="2"/>
</dbReference>
<keyword evidence="6 7" id="KW-0472">Membrane</keyword>
<dbReference type="Gene3D" id="1.20.1640.10">
    <property type="entry name" value="Multidrug efflux transporter AcrB transmembrane domain"/>
    <property type="match status" value="2"/>
</dbReference>
<dbReference type="FunFam" id="1.20.1640.10:FF:000018">
    <property type="entry name" value="Transmembrane transport protein MmpL10"/>
    <property type="match status" value="1"/>
</dbReference>
<dbReference type="InterPro" id="IPR004707">
    <property type="entry name" value="MmpL_fam"/>
</dbReference>
<dbReference type="EMBL" id="FLQS01000017">
    <property type="protein sequence ID" value="SBS75547.1"/>
    <property type="molecule type" value="Genomic_DNA"/>
</dbReference>
<evidence type="ECO:0000256" key="4">
    <source>
        <dbReference type="ARBA" id="ARBA00022692"/>
    </source>
</evidence>
<feature type="transmembrane region" description="Helical" evidence="7">
    <location>
        <begin position="21"/>
        <end position="43"/>
    </location>
</feature>
<dbReference type="EMBL" id="FLQS01000019">
    <property type="protein sequence ID" value="SBS75723.1"/>
    <property type="molecule type" value="Genomic_DNA"/>
</dbReference>
<dbReference type="PANTHER" id="PTHR33406:SF6">
    <property type="entry name" value="MEMBRANE PROTEIN YDGH-RELATED"/>
    <property type="match status" value="1"/>
</dbReference>
<feature type="domain" description="SSD" evidence="8">
    <location>
        <begin position="212"/>
        <end position="353"/>
    </location>
</feature>
<keyword evidence="3" id="KW-1003">Cell membrane</keyword>
<keyword evidence="5 7" id="KW-1133">Transmembrane helix</keyword>
<evidence type="ECO:0000256" key="3">
    <source>
        <dbReference type="ARBA" id="ARBA00022475"/>
    </source>
</evidence>
<feature type="transmembrane region" description="Helical" evidence="7">
    <location>
        <begin position="197"/>
        <end position="216"/>
    </location>
</feature>
<feature type="transmembrane region" description="Helical" evidence="7">
    <location>
        <begin position="825"/>
        <end position="847"/>
    </location>
</feature>
<feature type="transmembrane region" description="Helical" evidence="7">
    <location>
        <begin position="770"/>
        <end position="788"/>
    </location>
</feature>
<evidence type="ECO:0000256" key="1">
    <source>
        <dbReference type="ARBA" id="ARBA00004651"/>
    </source>
</evidence>
<dbReference type="Pfam" id="PF03176">
    <property type="entry name" value="MMPL"/>
    <property type="match status" value="2"/>
</dbReference>
<name>A0A1Y5PA87_9MYCO</name>